<sequence length="257" mass="27951">MDKLIENAIGCAIDVMYRNMSEQVTLEDMARAAMFSKFHFSRVFQKATGVSPGRFLAAMRLQEAKRLLLSTSLSVTEVSQRVGYQSVGTFSARFRSSVGMSPSAYRRMGGAPLDTCGTLSSGHRSTTRSATVRGQVAAPSVPSGLGQIFVGLFPDRLPQGRPVRCTALRKPGSYELNDVPLGTWYVLSYSVATDRAPVAPTPQESGHGFYIGNNGPITIRPETHVRAADVRLRPMTRLDPPVLLALLDERARESATT</sequence>
<dbReference type="Pfam" id="PF12833">
    <property type="entry name" value="HTH_18"/>
    <property type="match status" value="1"/>
</dbReference>
<evidence type="ECO:0000259" key="4">
    <source>
        <dbReference type="PROSITE" id="PS01124"/>
    </source>
</evidence>
<dbReference type="GO" id="GO:0043565">
    <property type="term" value="F:sequence-specific DNA binding"/>
    <property type="evidence" value="ECO:0007669"/>
    <property type="project" value="InterPro"/>
</dbReference>
<reference evidence="5 6" key="1">
    <citation type="submission" date="2017-02" db="EMBL/GenBank/DDBJ databases">
        <title>Draft genome of Saccharomonospora sp. 154.</title>
        <authorList>
            <person name="Alonso-Carmona G.S."/>
            <person name="De La Haba R."/>
            <person name="Vera-Gargallo B."/>
            <person name="Sandoval-Trujillo A.H."/>
            <person name="Ramirez-Duran N."/>
            <person name="Ventosa A."/>
        </authorList>
    </citation>
    <scope>NUCLEOTIDE SEQUENCE [LARGE SCALE GENOMIC DNA]</scope>
    <source>
        <strain evidence="5 6">LRS4.154</strain>
    </source>
</reference>
<evidence type="ECO:0000313" key="5">
    <source>
        <dbReference type="EMBL" id="OQO92591.1"/>
    </source>
</evidence>
<dbReference type="SUPFAM" id="SSF46689">
    <property type="entry name" value="Homeodomain-like"/>
    <property type="match status" value="2"/>
</dbReference>
<dbReference type="OrthoDB" id="9816011at2"/>
<feature type="domain" description="HTH araC/xylS-type" evidence="4">
    <location>
        <begin position="10"/>
        <end position="108"/>
    </location>
</feature>
<evidence type="ECO:0000313" key="6">
    <source>
        <dbReference type="Proteomes" id="UP000192591"/>
    </source>
</evidence>
<organism evidence="5 6">
    <name type="scientific">Saccharomonospora piscinae</name>
    <dbReference type="NCBI Taxonomy" id="687388"/>
    <lineage>
        <taxon>Bacteria</taxon>
        <taxon>Bacillati</taxon>
        <taxon>Actinomycetota</taxon>
        <taxon>Actinomycetes</taxon>
        <taxon>Pseudonocardiales</taxon>
        <taxon>Pseudonocardiaceae</taxon>
        <taxon>Saccharomonospora</taxon>
    </lineage>
</organism>
<evidence type="ECO:0000256" key="1">
    <source>
        <dbReference type="ARBA" id="ARBA00023015"/>
    </source>
</evidence>
<keyword evidence="6" id="KW-1185">Reference proteome</keyword>
<dbReference type="InterPro" id="IPR020449">
    <property type="entry name" value="Tscrpt_reg_AraC-type_HTH"/>
</dbReference>
<dbReference type="InterPro" id="IPR050204">
    <property type="entry name" value="AraC_XylS_family_regulators"/>
</dbReference>
<dbReference type="PANTHER" id="PTHR46796">
    <property type="entry name" value="HTH-TYPE TRANSCRIPTIONAL ACTIVATOR RHAS-RELATED"/>
    <property type="match status" value="1"/>
</dbReference>
<keyword evidence="1" id="KW-0805">Transcription regulation</keyword>
<dbReference type="RefSeq" id="WP_138382770.1">
    <property type="nucleotide sequence ID" value="NZ_VCEK01000003.1"/>
</dbReference>
<keyword evidence="3" id="KW-0804">Transcription</keyword>
<dbReference type="PROSITE" id="PS00041">
    <property type="entry name" value="HTH_ARAC_FAMILY_1"/>
    <property type="match status" value="1"/>
</dbReference>
<dbReference type="GO" id="GO:0003700">
    <property type="term" value="F:DNA-binding transcription factor activity"/>
    <property type="evidence" value="ECO:0007669"/>
    <property type="project" value="InterPro"/>
</dbReference>
<dbReference type="InterPro" id="IPR009057">
    <property type="entry name" value="Homeodomain-like_sf"/>
</dbReference>
<dbReference type="Gene3D" id="1.10.10.60">
    <property type="entry name" value="Homeodomain-like"/>
    <property type="match status" value="2"/>
</dbReference>
<dbReference type="EMBL" id="MWIH01000005">
    <property type="protein sequence ID" value="OQO92591.1"/>
    <property type="molecule type" value="Genomic_DNA"/>
</dbReference>
<dbReference type="PANTHER" id="PTHR46796:SF7">
    <property type="entry name" value="ARAC FAMILY TRANSCRIPTIONAL REGULATOR"/>
    <property type="match status" value="1"/>
</dbReference>
<dbReference type="InterPro" id="IPR018062">
    <property type="entry name" value="HTH_AraC-typ_CS"/>
</dbReference>
<dbReference type="PRINTS" id="PR00032">
    <property type="entry name" value="HTHARAC"/>
</dbReference>
<comment type="caution">
    <text evidence="5">The sequence shown here is derived from an EMBL/GenBank/DDBJ whole genome shotgun (WGS) entry which is preliminary data.</text>
</comment>
<name>A0A1V9A678_SACPI</name>
<protein>
    <submittedName>
        <fullName evidence="5">AraC family transcriptional regulator</fullName>
    </submittedName>
</protein>
<dbReference type="STRING" id="1962155.B1813_10475"/>
<keyword evidence="2" id="KW-0238">DNA-binding</keyword>
<dbReference type="AlphaFoldDB" id="A0A1V9A678"/>
<proteinExistence type="predicted"/>
<accession>A0A1V9A678</accession>
<dbReference type="Proteomes" id="UP000192591">
    <property type="component" value="Unassembled WGS sequence"/>
</dbReference>
<evidence type="ECO:0000256" key="3">
    <source>
        <dbReference type="ARBA" id="ARBA00023163"/>
    </source>
</evidence>
<dbReference type="SMART" id="SM00342">
    <property type="entry name" value="HTH_ARAC"/>
    <property type="match status" value="1"/>
</dbReference>
<gene>
    <name evidence="5" type="ORF">B1813_10475</name>
</gene>
<dbReference type="PROSITE" id="PS01124">
    <property type="entry name" value="HTH_ARAC_FAMILY_2"/>
    <property type="match status" value="1"/>
</dbReference>
<evidence type="ECO:0000256" key="2">
    <source>
        <dbReference type="ARBA" id="ARBA00023125"/>
    </source>
</evidence>
<dbReference type="InterPro" id="IPR018060">
    <property type="entry name" value="HTH_AraC"/>
</dbReference>